<protein>
    <submittedName>
        <fullName evidence="1">Uncharacterized protein</fullName>
    </submittedName>
</protein>
<reference evidence="1" key="1">
    <citation type="submission" date="2020-11" db="EMBL/GenBank/DDBJ databases">
        <title>Molecular epidemiology and genomic profiles of multidrug-resistant bacteria collected from clinical sources in South Africa.</title>
        <authorList>
            <person name="Asante J."/>
            <person name="Amoako D.G."/>
        </authorList>
    </citation>
    <scope>NUCLEOTIDE SEQUENCE</scope>
    <source>
        <strain evidence="1">C68</strain>
    </source>
</reference>
<comment type="caution">
    <text evidence="1">The sequence shown here is derived from an EMBL/GenBank/DDBJ whole genome shotgun (WGS) entry which is preliminary data.</text>
</comment>
<dbReference type="EMBL" id="JADPYN010000020">
    <property type="protein sequence ID" value="MBF9304315.1"/>
    <property type="molecule type" value="Genomic_DNA"/>
</dbReference>
<evidence type="ECO:0000313" key="2">
    <source>
        <dbReference type="Proteomes" id="UP000622362"/>
    </source>
</evidence>
<accession>A0A8I1BGC1</accession>
<name>A0A8I1BGC1_STAEP</name>
<dbReference type="AlphaFoldDB" id="A0A8I1BGC1"/>
<sequence length="179" mass="20864">MNEEIYLLHDKNSFPYGIFTDINMLINKYDNFDKRIKKFNKDDLYVSIINCFDAFKVNGIAKNIDNYGNFVNENRYNYRIKESYSAENNVLILVFDFDENSKEHCFIGAYNNLNTLIEHYNKLAKESNVDVEELQYLAFEKPINKISVNGLIPLTFEGGMLSAICLEELFDFKEGLNNG</sequence>
<dbReference type="RefSeq" id="WP_049325182.1">
    <property type="nucleotide sequence ID" value="NZ_CAXOHX010000020.1"/>
</dbReference>
<evidence type="ECO:0000313" key="1">
    <source>
        <dbReference type="EMBL" id="MBF9304315.1"/>
    </source>
</evidence>
<dbReference type="Proteomes" id="UP000622362">
    <property type="component" value="Unassembled WGS sequence"/>
</dbReference>
<organism evidence="1 2">
    <name type="scientific">Staphylococcus epidermidis</name>
    <dbReference type="NCBI Taxonomy" id="1282"/>
    <lineage>
        <taxon>Bacteria</taxon>
        <taxon>Bacillati</taxon>
        <taxon>Bacillota</taxon>
        <taxon>Bacilli</taxon>
        <taxon>Bacillales</taxon>
        <taxon>Staphylococcaceae</taxon>
        <taxon>Staphylococcus</taxon>
    </lineage>
</organism>
<proteinExistence type="predicted"/>
<gene>
    <name evidence="1" type="ORF">I3V53_09540</name>
</gene>